<dbReference type="EMBL" id="CAJOBG010112610">
    <property type="protein sequence ID" value="CAF4746451.1"/>
    <property type="molecule type" value="Genomic_DNA"/>
</dbReference>
<proteinExistence type="predicted"/>
<gene>
    <name evidence="2" type="ORF">OVN521_LOCUS49995</name>
</gene>
<feature type="compositionally biased region" description="Polar residues" evidence="1">
    <location>
        <begin position="59"/>
        <end position="68"/>
    </location>
</feature>
<sequence>MVQTGAYDELRANSSSFNRLLENIHQQKQEQLERPINILRRLSSRCLTSTENENDDASLSDSQTLETK</sequence>
<organism evidence="2 3">
    <name type="scientific">Rotaria magnacalcarata</name>
    <dbReference type="NCBI Taxonomy" id="392030"/>
    <lineage>
        <taxon>Eukaryota</taxon>
        <taxon>Metazoa</taxon>
        <taxon>Spiralia</taxon>
        <taxon>Gnathifera</taxon>
        <taxon>Rotifera</taxon>
        <taxon>Eurotatoria</taxon>
        <taxon>Bdelloidea</taxon>
        <taxon>Philodinida</taxon>
        <taxon>Philodinidae</taxon>
        <taxon>Rotaria</taxon>
    </lineage>
</organism>
<dbReference type="Proteomes" id="UP000663866">
    <property type="component" value="Unassembled WGS sequence"/>
</dbReference>
<protein>
    <submittedName>
        <fullName evidence="2">Uncharacterized protein</fullName>
    </submittedName>
</protein>
<name>A0A821L714_9BILA</name>
<feature type="non-terminal residue" evidence="2">
    <location>
        <position position="68"/>
    </location>
</feature>
<evidence type="ECO:0000313" key="3">
    <source>
        <dbReference type="Proteomes" id="UP000663866"/>
    </source>
</evidence>
<reference evidence="2" key="1">
    <citation type="submission" date="2021-02" db="EMBL/GenBank/DDBJ databases">
        <authorList>
            <person name="Nowell W R."/>
        </authorList>
    </citation>
    <scope>NUCLEOTIDE SEQUENCE</scope>
</reference>
<accession>A0A821L714</accession>
<keyword evidence="3" id="KW-1185">Reference proteome</keyword>
<evidence type="ECO:0000313" key="2">
    <source>
        <dbReference type="EMBL" id="CAF4746451.1"/>
    </source>
</evidence>
<evidence type="ECO:0000256" key="1">
    <source>
        <dbReference type="SAM" id="MobiDB-lite"/>
    </source>
</evidence>
<dbReference type="AlphaFoldDB" id="A0A821L714"/>
<comment type="caution">
    <text evidence="2">The sequence shown here is derived from an EMBL/GenBank/DDBJ whole genome shotgun (WGS) entry which is preliminary data.</text>
</comment>
<feature type="region of interest" description="Disordered" evidence="1">
    <location>
        <begin position="47"/>
        <end position="68"/>
    </location>
</feature>